<feature type="region of interest" description="Disordered" evidence="2">
    <location>
        <begin position="14"/>
        <end position="111"/>
    </location>
</feature>
<keyword evidence="1" id="KW-0378">Hydrolase</keyword>
<dbReference type="CDD" id="cd18809">
    <property type="entry name" value="SF1_C_RecD"/>
    <property type="match status" value="1"/>
</dbReference>
<dbReference type="Pfam" id="PF14214">
    <property type="entry name" value="Helitron_like_N"/>
    <property type="match status" value="1"/>
</dbReference>
<evidence type="ECO:0000259" key="4">
    <source>
        <dbReference type="Pfam" id="PF14214"/>
    </source>
</evidence>
<keyword evidence="1" id="KW-0233">DNA recombination</keyword>
<evidence type="ECO:0000256" key="2">
    <source>
        <dbReference type="SAM" id="MobiDB-lite"/>
    </source>
</evidence>
<keyword evidence="6" id="KW-1185">Reference proteome</keyword>
<comment type="cofactor">
    <cofactor evidence="1">
        <name>Mg(2+)</name>
        <dbReference type="ChEBI" id="CHEBI:18420"/>
    </cofactor>
</comment>
<keyword evidence="1" id="KW-0067">ATP-binding</keyword>
<feature type="compositionally biased region" description="Basic and acidic residues" evidence="2">
    <location>
        <begin position="78"/>
        <end position="95"/>
    </location>
</feature>
<feature type="domain" description="Helitron helicase-like" evidence="4">
    <location>
        <begin position="387"/>
        <end position="563"/>
    </location>
</feature>
<name>A0A9W3A0K7_BIOGL</name>
<comment type="catalytic activity">
    <reaction evidence="1">
        <text>ATP + H2O = ADP + phosphate + H(+)</text>
        <dbReference type="Rhea" id="RHEA:13065"/>
        <dbReference type="ChEBI" id="CHEBI:15377"/>
        <dbReference type="ChEBI" id="CHEBI:15378"/>
        <dbReference type="ChEBI" id="CHEBI:30616"/>
        <dbReference type="ChEBI" id="CHEBI:43474"/>
        <dbReference type="ChEBI" id="CHEBI:456216"/>
        <dbReference type="EC" id="5.6.2.3"/>
    </reaction>
</comment>
<dbReference type="Gene3D" id="3.40.50.300">
    <property type="entry name" value="P-loop containing nucleotide triphosphate hydrolases"/>
    <property type="match status" value="2"/>
</dbReference>
<dbReference type="SUPFAM" id="SSF52540">
    <property type="entry name" value="P-loop containing nucleoside triphosphate hydrolases"/>
    <property type="match status" value="2"/>
</dbReference>
<dbReference type="GeneID" id="106057028"/>
<dbReference type="GO" id="GO:0016787">
    <property type="term" value="F:hydrolase activity"/>
    <property type="evidence" value="ECO:0007669"/>
    <property type="project" value="UniProtKB-KW"/>
</dbReference>
<dbReference type="InterPro" id="IPR010285">
    <property type="entry name" value="DNA_helicase_pif1-like_DEAD"/>
</dbReference>
<dbReference type="GO" id="GO:0005524">
    <property type="term" value="F:ATP binding"/>
    <property type="evidence" value="ECO:0007669"/>
    <property type="project" value="UniProtKB-KW"/>
</dbReference>
<dbReference type="PANTHER" id="PTHR10492:SF57">
    <property type="entry name" value="ATP-DEPENDENT DNA HELICASE"/>
    <property type="match status" value="1"/>
</dbReference>
<feature type="compositionally biased region" description="Basic and acidic residues" evidence="2">
    <location>
        <begin position="37"/>
        <end position="49"/>
    </location>
</feature>
<evidence type="ECO:0000313" key="7">
    <source>
        <dbReference type="RefSeq" id="XP_055880683.1"/>
    </source>
</evidence>
<dbReference type="PANTHER" id="PTHR10492">
    <property type="match status" value="1"/>
</dbReference>
<gene>
    <name evidence="7" type="primary">LOC106057028</name>
</gene>
<dbReference type="EC" id="5.6.2.3" evidence="1"/>
<dbReference type="RefSeq" id="XP_055880683.1">
    <property type="nucleotide sequence ID" value="XM_056024708.1"/>
</dbReference>
<feature type="domain" description="DNA helicase Pif1-like DEAD-box helicase" evidence="3">
    <location>
        <begin position="1016"/>
        <end position="1226"/>
    </location>
</feature>
<dbReference type="Proteomes" id="UP001165740">
    <property type="component" value="Chromosome 3"/>
</dbReference>
<sequence length="1463" mass="168466">MFFFFLAQCRKTYRMTPRKRKSSESMSPAAIKKRKQREKETAEKKEARLTKQRHRTAQNRANETEEQRKHRLNQNSQRNRDSRAEETSEQTENRRQANRQNMSKKRKEAELKKDDLHLEGFNYNIAADYPPADIGEMGDVCVYCQARRYKYEPKGICCLKGQIQLAGLDDPPNPFDSYLSGKNKKSKQFLAKILKYNSCFQLAQRESLNASKDQYQALPKISSILPTANTNPKSLQIYFMKNENKQAQQRCTNVRGIKADIILELQQILHQNNQIIKLFKTAIKEMPSDYYILPPDSTISSPEEQKARQFPTINEIIVSNTQDNSYKGALVISKCSPHLRTVPRFHRSYDALQYPLIFWQGEDGYHFGWKKINSKTEKTTKMSSREFYAYHIMIRTSNHILKFGKLFTNFIVDMFMKIEIERISFFKSENKKRIDSFCSLKDAVEKNKSFLEIGKESQLPSSFTGGPSYWFEAAQDVLACKKYYGIPDLFITFKCNPDWQEIQVQLFTGQTSKDRPDLIARVFKQKLFNLMKLITRSEIFGEIQCWNYFVKFQKNGLPEAKMLVWLKEKLCAFQIDIDKVICAELPDPVKDAKLFDIVVNHMVHGPCDHNEKAPCKKEGECTEKYPKSFLNSTEIFDMSSIIYRRRQPQDERFSTQRKVGKGKDSKIDNSWIVPYSPLLCKMFETHVNVEICDLEKLKFYINQLSINYSIILEDYDSNAQCKTERSITSSEAVWRILNFPLRENFPPVARFDVHLQDQHRVYFTENNFKRLVAEPENTKLTAFFQLCETDQFAESLLYPEVSTYYTWTHKKYHKRKRGTRDTIKNVYSQETLARICAVHPSDSERYHLRLLLYEVPGPKSFDALKTVGGQKCETYKEACEKRGLIIREETWETTLQEAIEYSTAEQLRNLFSIILSFCKPSNPTSLWNKFKGNLSKDNKNGRNNSNSKCGEEQVIEALRQIENKCMLMNGRTMKDLNINSQTGSHESGAQDYEYKREMNYDITKLRESCDKDKPRLGQEQLVVYNVIQEKITSGAGGLFFLDAPGGTGKTFLLNILLSEIRMQKKIALALASTGLAASLLDGGRTAHSALKLPLDIATSIHPKCNISNNSGIARVLKECVLIVWDECTMANKKSLEALNITLKKLRRNNLLMGGVVVVLSGDFRQTLPVIPGSTVSQQFNACIKASFLWNECQEETLTTNMRVQNNQQFSEHLLNIGDGEINRKDEMISFPSWFCCLVQSVEDLISKVYPNISKNFKNNEWLSKRAILAPTNKCVNRLNVRIQNKLPGSDFTYKSMDTVVNTEESELYPQEFLNTLELPGFPSHILELKIGSAILLMRNIDPPNLCNGTRLSVKALFPNIIQATVLNGNSKGKDVFIPRIYCTPINSHFLFNRLQFPVQLAFAMTIHKAQGQTFQVAGVNLEQPCFSHGQLYVACSRVTDPQNLYIYAPDGRTKNIVHKKALM</sequence>
<accession>A0A9W3A0K7</accession>
<organism evidence="6 7">
    <name type="scientific">Biomphalaria glabrata</name>
    <name type="common">Bloodfluke planorb</name>
    <name type="synonym">Freshwater snail</name>
    <dbReference type="NCBI Taxonomy" id="6526"/>
    <lineage>
        <taxon>Eukaryota</taxon>
        <taxon>Metazoa</taxon>
        <taxon>Spiralia</taxon>
        <taxon>Lophotrochozoa</taxon>
        <taxon>Mollusca</taxon>
        <taxon>Gastropoda</taxon>
        <taxon>Heterobranchia</taxon>
        <taxon>Euthyneura</taxon>
        <taxon>Panpulmonata</taxon>
        <taxon>Hygrophila</taxon>
        <taxon>Lymnaeoidea</taxon>
        <taxon>Planorbidae</taxon>
        <taxon>Biomphalaria</taxon>
    </lineage>
</organism>
<evidence type="ECO:0000313" key="6">
    <source>
        <dbReference type="Proteomes" id="UP001165740"/>
    </source>
</evidence>
<keyword evidence="1" id="KW-0227">DNA damage</keyword>
<proteinExistence type="inferred from homology"/>
<keyword evidence="1" id="KW-0547">Nucleotide-binding</keyword>
<dbReference type="GO" id="GO:0043139">
    <property type="term" value="F:5'-3' DNA helicase activity"/>
    <property type="evidence" value="ECO:0007669"/>
    <property type="project" value="UniProtKB-EC"/>
</dbReference>
<keyword evidence="1" id="KW-0347">Helicase</keyword>
<dbReference type="Pfam" id="PF05970">
    <property type="entry name" value="PIF1"/>
    <property type="match status" value="1"/>
</dbReference>
<keyword evidence="1" id="KW-0234">DNA repair</keyword>
<dbReference type="InterPro" id="IPR025476">
    <property type="entry name" value="Helitron_helicase-like"/>
</dbReference>
<dbReference type="InterPro" id="IPR027417">
    <property type="entry name" value="P-loop_NTPase"/>
</dbReference>
<dbReference type="GO" id="GO:0006281">
    <property type="term" value="P:DNA repair"/>
    <property type="evidence" value="ECO:0007669"/>
    <property type="project" value="UniProtKB-KW"/>
</dbReference>
<dbReference type="GO" id="GO:0000723">
    <property type="term" value="P:telomere maintenance"/>
    <property type="evidence" value="ECO:0007669"/>
    <property type="project" value="InterPro"/>
</dbReference>
<protein>
    <recommendedName>
        <fullName evidence="1">ATP-dependent DNA helicase</fullName>
        <ecNumber evidence="1">5.6.2.3</ecNumber>
    </recommendedName>
</protein>
<evidence type="ECO:0000259" key="5">
    <source>
        <dbReference type="Pfam" id="PF21530"/>
    </source>
</evidence>
<comment type="similarity">
    <text evidence="1">Belongs to the helicase family.</text>
</comment>
<evidence type="ECO:0000259" key="3">
    <source>
        <dbReference type="Pfam" id="PF05970"/>
    </source>
</evidence>
<dbReference type="GO" id="GO:0006310">
    <property type="term" value="P:DNA recombination"/>
    <property type="evidence" value="ECO:0007669"/>
    <property type="project" value="UniProtKB-KW"/>
</dbReference>
<feature type="domain" description="DNA helicase Pif1-like 2B" evidence="5">
    <location>
        <begin position="1311"/>
        <end position="1355"/>
    </location>
</feature>
<reference evidence="7" key="1">
    <citation type="submission" date="2025-08" db="UniProtKB">
        <authorList>
            <consortium name="RefSeq"/>
        </authorList>
    </citation>
    <scope>IDENTIFICATION</scope>
</reference>
<evidence type="ECO:0000256" key="1">
    <source>
        <dbReference type="RuleBase" id="RU363044"/>
    </source>
</evidence>
<dbReference type="Pfam" id="PF21530">
    <property type="entry name" value="Pif1_2B_dom"/>
    <property type="match status" value="1"/>
</dbReference>
<dbReference type="InterPro" id="IPR049163">
    <property type="entry name" value="Pif1-like_2B_dom"/>
</dbReference>